<dbReference type="Gene3D" id="2.60.490.10">
    <property type="entry name" value="atp-gated p2x4 ion channel domain"/>
    <property type="match status" value="1"/>
</dbReference>
<evidence type="ECO:0000256" key="11">
    <source>
        <dbReference type="ARBA" id="ARBA00023286"/>
    </source>
</evidence>
<evidence type="ECO:0000256" key="4">
    <source>
        <dbReference type="ARBA" id="ARBA00022475"/>
    </source>
</evidence>
<dbReference type="PANTHER" id="PTHR10125">
    <property type="entry name" value="P2X PURINOCEPTOR"/>
    <property type="match status" value="1"/>
</dbReference>
<keyword evidence="4" id="KW-1003">Cell membrane</keyword>
<dbReference type="PROSITE" id="PS01212">
    <property type="entry name" value="P2X_RECEPTOR"/>
    <property type="match status" value="1"/>
</dbReference>
<dbReference type="PANTHER" id="PTHR10125:SF18">
    <property type="entry name" value="P2X PURINOCEPTOR 4"/>
    <property type="match status" value="1"/>
</dbReference>
<organism evidence="16 17">
    <name type="scientific">Labeo rohita</name>
    <name type="common">Indian major carp</name>
    <name type="synonym">Cyprinus rohita</name>
    <dbReference type="NCBI Taxonomy" id="84645"/>
    <lineage>
        <taxon>Eukaryota</taxon>
        <taxon>Metazoa</taxon>
        <taxon>Chordata</taxon>
        <taxon>Craniata</taxon>
        <taxon>Vertebrata</taxon>
        <taxon>Euteleostomi</taxon>
        <taxon>Actinopterygii</taxon>
        <taxon>Neopterygii</taxon>
        <taxon>Teleostei</taxon>
        <taxon>Ostariophysi</taxon>
        <taxon>Cypriniformes</taxon>
        <taxon>Cyprinidae</taxon>
        <taxon>Labeoninae</taxon>
        <taxon>Labeonini</taxon>
        <taxon>Labeo</taxon>
    </lineage>
</organism>
<keyword evidence="6 15" id="KW-1133">Transmembrane helix</keyword>
<dbReference type="Gene3D" id="1.10.287.940">
    <property type="entry name" value="atp-gated p2x4 ion channel"/>
    <property type="match status" value="1"/>
</dbReference>
<dbReference type="InterPro" id="IPR027309">
    <property type="entry name" value="P2X_extracellular_dom_sf"/>
</dbReference>
<keyword evidence="11 14" id="KW-1071">Ligand-gated ion channel</keyword>
<dbReference type="EMBL" id="JACTAM010000008">
    <property type="protein sequence ID" value="KAI2661563.1"/>
    <property type="molecule type" value="Genomic_DNA"/>
</dbReference>
<evidence type="ECO:0000256" key="5">
    <source>
        <dbReference type="ARBA" id="ARBA00022692"/>
    </source>
</evidence>
<keyword evidence="17" id="KW-1185">Reference proteome</keyword>
<dbReference type="PIRSF" id="PIRSF005713">
    <property type="entry name" value="P2X_purinoceptor"/>
    <property type="match status" value="1"/>
</dbReference>
<dbReference type="PRINTS" id="PR01307">
    <property type="entry name" value="P2XRECEPTOR"/>
</dbReference>
<comment type="function">
    <text evidence="15">Receptor for ATP that acts as a ligand-gated ion channel.</text>
</comment>
<evidence type="ECO:0000256" key="9">
    <source>
        <dbReference type="ARBA" id="ARBA00023157"/>
    </source>
</evidence>
<evidence type="ECO:0000256" key="1">
    <source>
        <dbReference type="ARBA" id="ARBA00004651"/>
    </source>
</evidence>
<sequence>MGCKDCCSNCLRCLFGYETPVKLVINNKSVGALFRLIQFLVITYVAVYVCWIRRVYQDTDSVVSSVSTKVKGNILTNSSVAGVHVWDVSEYVIPPQGENSFFVLTNVILTPGQTQSKCPEIPGKLTRCDSDSDCKEGLNKVRSNGVQTGRCVQYSDTIKTCEVQAWCPLENDTIVPKPAILGAAEDFTVLIKNNIQYPKFNFRKRNILQHINSTYLKNCTFDRKTDPHCPVFRLGDMVTEAGENFSVMALKGGVIGIFINWNCDLDLPERFCVPKYTFSRLDNKNPENNVAPGYNFRFAKYYKNNENIETRTLIKAFGIRFDVIVFGKAGKFNIVPTIVNIGATLTLLNLANPICDWFMLTFMKDRAYYAKHKFMHLNQNADSVPLSSMDTSPYGTQ</sequence>
<comment type="subunit">
    <text evidence="14">Homotrimer and heterotrimer; functional P2XRs are organized as homomeric and heteromeric trimers. Homotrimer. Forms heterotrimer with P2RX1. Forms heterotrimer with P2RX6. Forms heterotrimer with P2RX3.</text>
</comment>
<keyword evidence="12 15" id="KW-0407">Ion channel</keyword>
<reference evidence="16 17" key="1">
    <citation type="submission" date="2022-01" db="EMBL/GenBank/DDBJ databases">
        <title>A high-quality chromosome-level genome assembly of rohu carp, Labeo rohita.</title>
        <authorList>
            <person name="Arick M.A. II"/>
            <person name="Hsu C.-Y."/>
            <person name="Magbanua Z."/>
            <person name="Pechanova O."/>
            <person name="Grover C."/>
            <person name="Miller E."/>
            <person name="Thrash A."/>
            <person name="Ezzel L."/>
            <person name="Alam S."/>
            <person name="Benzie J."/>
            <person name="Hamilton M."/>
            <person name="Karsi A."/>
            <person name="Lawrence M.L."/>
            <person name="Peterson D.G."/>
        </authorList>
    </citation>
    <scope>NUCLEOTIDE SEQUENCE [LARGE SCALE GENOMIC DNA]</scope>
    <source>
        <strain evidence="17">BAU-BD-2019</strain>
        <tissue evidence="16">Blood</tissue>
    </source>
</reference>
<keyword evidence="8 14" id="KW-0472">Membrane</keyword>
<dbReference type="InterPro" id="IPR001429">
    <property type="entry name" value="P2X_purnocptor"/>
</dbReference>
<evidence type="ECO:0000256" key="7">
    <source>
        <dbReference type="ARBA" id="ARBA00023065"/>
    </source>
</evidence>
<gene>
    <name evidence="16" type="ORF">H4Q32_007196</name>
</gene>
<evidence type="ECO:0000313" key="16">
    <source>
        <dbReference type="EMBL" id="KAI2661563.1"/>
    </source>
</evidence>
<name>A0ABQ8MFB6_LABRO</name>
<dbReference type="PRINTS" id="PR01309">
    <property type="entry name" value="P2X2RECEPTOR"/>
</dbReference>
<dbReference type="InterPro" id="IPR059116">
    <property type="entry name" value="P2X_receptor"/>
</dbReference>
<evidence type="ECO:0000256" key="10">
    <source>
        <dbReference type="ARBA" id="ARBA00023180"/>
    </source>
</evidence>
<evidence type="ECO:0000256" key="15">
    <source>
        <dbReference type="RuleBase" id="RU000681"/>
    </source>
</evidence>
<comment type="similarity">
    <text evidence="2 14 15">Belongs to the P2X receptor family.</text>
</comment>
<evidence type="ECO:0000256" key="8">
    <source>
        <dbReference type="ARBA" id="ARBA00023136"/>
    </source>
</evidence>
<keyword evidence="3 14" id="KW-0813">Transport</keyword>
<keyword evidence="15" id="KW-0675">Receptor</keyword>
<proteinExistence type="inferred from homology"/>
<comment type="function">
    <text evidence="14">ATP-gated nonselective transmembrane cation channel permeable to potassium, sodium and calcium. Activation by extracellular ATP induces a variety of cellular responses, such as excitatory postsynaptic responses in sensory neurons, neuromuscular junctions (NMJ) formation, hearing, perception of taste and peristalsis. In the inner ear, regulates sound transduction and auditory neurotransmission, outer hair cell electromotility, inner ear gap junctions, and K(+) recycling. Mediates synaptic transmission between neurons and from neurons to smooth muscle.</text>
</comment>
<keyword evidence="10" id="KW-0325">Glycoprotein</keyword>
<keyword evidence="7 14" id="KW-0406">Ion transport</keyword>
<protein>
    <recommendedName>
        <fullName evidence="14 15">P2X purinoceptor</fullName>
    </recommendedName>
    <alternativeName>
        <fullName evidence="14">P2X purinoceptor 2</fullName>
    </alternativeName>
</protein>
<dbReference type="Pfam" id="PF00864">
    <property type="entry name" value="P2X_receptor"/>
    <property type="match status" value="1"/>
</dbReference>
<dbReference type="NCBIfam" id="TIGR00863">
    <property type="entry name" value="P2X"/>
    <property type="match status" value="1"/>
</dbReference>
<comment type="subcellular location">
    <subcellularLocation>
        <location evidence="1">Cell membrane</location>
        <topology evidence="1">Multi-pass membrane protein</topology>
    </subcellularLocation>
    <subcellularLocation>
        <location evidence="15">Membrane</location>
        <topology evidence="15">Multi-pass membrane protein</topology>
    </subcellularLocation>
</comment>
<evidence type="ECO:0000313" key="17">
    <source>
        <dbReference type="Proteomes" id="UP000830375"/>
    </source>
</evidence>
<comment type="catalytic activity">
    <reaction evidence="13">
        <text>Ca(2+)(in) = Ca(2+)(out)</text>
        <dbReference type="Rhea" id="RHEA:29671"/>
        <dbReference type="ChEBI" id="CHEBI:29108"/>
    </reaction>
</comment>
<evidence type="ECO:0000256" key="14">
    <source>
        <dbReference type="PIRNR" id="PIRNR005713"/>
    </source>
</evidence>
<evidence type="ECO:0000256" key="3">
    <source>
        <dbReference type="ARBA" id="ARBA00022448"/>
    </source>
</evidence>
<dbReference type="InterPro" id="IPR053792">
    <property type="entry name" value="P2X_RECEPTOR_CS"/>
</dbReference>
<comment type="caution">
    <text evidence="16">The sequence shown here is derived from an EMBL/GenBank/DDBJ whole genome shotgun (WGS) entry which is preliminary data.</text>
</comment>
<keyword evidence="9" id="KW-1015">Disulfide bond</keyword>
<keyword evidence="5 15" id="KW-0812">Transmembrane</keyword>
<feature type="transmembrane region" description="Helical" evidence="15">
    <location>
        <begin position="32"/>
        <end position="51"/>
    </location>
</feature>
<comment type="caution">
    <text evidence="15">Lacks conserved residue(s) required for the propagation of feature annotation.</text>
</comment>
<evidence type="ECO:0000256" key="12">
    <source>
        <dbReference type="ARBA" id="ARBA00023303"/>
    </source>
</evidence>
<accession>A0ABQ8MFB6</accession>
<evidence type="ECO:0000256" key="13">
    <source>
        <dbReference type="ARBA" id="ARBA00036634"/>
    </source>
</evidence>
<dbReference type="Proteomes" id="UP000830375">
    <property type="component" value="Unassembled WGS sequence"/>
</dbReference>
<evidence type="ECO:0000256" key="2">
    <source>
        <dbReference type="ARBA" id="ARBA00009848"/>
    </source>
</evidence>
<dbReference type="InterPro" id="IPR003045">
    <property type="entry name" value="P2X2_purnocptor"/>
</dbReference>
<evidence type="ECO:0000256" key="6">
    <source>
        <dbReference type="ARBA" id="ARBA00022989"/>
    </source>
</evidence>